<organism evidence="1 2">
    <name type="scientific">Roseburia inulinivorans</name>
    <dbReference type="NCBI Taxonomy" id="360807"/>
    <lineage>
        <taxon>Bacteria</taxon>
        <taxon>Bacillati</taxon>
        <taxon>Bacillota</taxon>
        <taxon>Clostridia</taxon>
        <taxon>Lachnospirales</taxon>
        <taxon>Lachnospiraceae</taxon>
        <taxon>Roseburia</taxon>
    </lineage>
</organism>
<dbReference type="RefSeq" id="WP_055172041.1">
    <property type="nucleotide sequence ID" value="NZ_CYXX01000041.1"/>
</dbReference>
<proteinExistence type="predicted"/>
<dbReference type="EMBL" id="CYXX01000041">
    <property type="protein sequence ID" value="CUN29997.1"/>
    <property type="molecule type" value="Genomic_DNA"/>
</dbReference>
<accession>A0A173VV10</accession>
<dbReference type="Proteomes" id="UP000095453">
    <property type="component" value="Unassembled WGS sequence"/>
</dbReference>
<protein>
    <submittedName>
        <fullName evidence="1">Uncharacterized protein</fullName>
    </submittedName>
</protein>
<name>A0A173VV10_9FIRM</name>
<gene>
    <name evidence="1" type="ORF">ERS852444_03392</name>
</gene>
<reference evidence="1 2" key="1">
    <citation type="submission" date="2015-09" db="EMBL/GenBank/DDBJ databases">
        <authorList>
            <consortium name="Pathogen Informatics"/>
        </authorList>
    </citation>
    <scope>NUCLEOTIDE SEQUENCE [LARGE SCALE GENOMIC DNA]</scope>
    <source>
        <strain evidence="1 2">2789STDY5608887</strain>
    </source>
</reference>
<dbReference type="AlphaFoldDB" id="A0A173VV10"/>
<evidence type="ECO:0000313" key="1">
    <source>
        <dbReference type="EMBL" id="CUN29997.1"/>
    </source>
</evidence>
<sequence>MKTMRNALNITADNHELVKAGYIQLPVPITITEEWLNSPSLLYKEESNRERLLYDLRACGITETDFEKLIGKTIYSVPDDSIYNAYLEVTRLDKLTEQEDIAYEDMQKYLSESDAYVEQMTEAYSRFSELLIDRVWNYYLFKEQVKLDRLMLAYKEMVAECTVQTLLFILVNTPNFGLGICFKKD</sequence>
<evidence type="ECO:0000313" key="2">
    <source>
        <dbReference type="Proteomes" id="UP000095453"/>
    </source>
</evidence>